<dbReference type="AlphaFoldDB" id="A0A139AWX0"/>
<feature type="compositionally biased region" description="Basic and acidic residues" evidence="1">
    <location>
        <begin position="303"/>
        <end position="325"/>
    </location>
</feature>
<feature type="compositionally biased region" description="Low complexity" evidence="1">
    <location>
        <begin position="56"/>
        <end position="70"/>
    </location>
</feature>
<gene>
    <name evidence="2" type="ORF">M427DRAFT_51493</name>
</gene>
<proteinExistence type="predicted"/>
<protein>
    <submittedName>
        <fullName evidence="2">Uncharacterized protein</fullName>
    </submittedName>
</protein>
<feature type="compositionally biased region" description="Low complexity" evidence="1">
    <location>
        <begin position="543"/>
        <end position="552"/>
    </location>
</feature>
<feature type="compositionally biased region" description="Pro residues" evidence="1">
    <location>
        <begin position="513"/>
        <end position="523"/>
    </location>
</feature>
<feature type="compositionally biased region" description="Polar residues" evidence="1">
    <location>
        <begin position="72"/>
        <end position="84"/>
    </location>
</feature>
<feature type="region of interest" description="Disordered" evidence="1">
    <location>
        <begin position="507"/>
        <end position="592"/>
    </location>
</feature>
<feature type="region of interest" description="Disordered" evidence="1">
    <location>
        <begin position="1"/>
        <end position="41"/>
    </location>
</feature>
<feature type="region of interest" description="Disordered" evidence="1">
    <location>
        <begin position="286"/>
        <end position="325"/>
    </location>
</feature>
<feature type="region of interest" description="Disordered" evidence="1">
    <location>
        <begin position="136"/>
        <end position="274"/>
    </location>
</feature>
<feature type="compositionally biased region" description="Polar residues" evidence="1">
    <location>
        <begin position="136"/>
        <end position="145"/>
    </location>
</feature>
<feature type="compositionally biased region" description="Acidic residues" evidence="1">
    <location>
        <begin position="373"/>
        <end position="382"/>
    </location>
</feature>
<evidence type="ECO:0000313" key="3">
    <source>
        <dbReference type="Proteomes" id="UP000070544"/>
    </source>
</evidence>
<dbReference type="Proteomes" id="UP000070544">
    <property type="component" value="Unassembled WGS sequence"/>
</dbReference>
<feature type="compositionally biased region" description="Low complexity" evidence="1">
    <location>
        <begin position="574"/>
        <end position="584"/>
    </location>
</feature>
<name>A0A139AWX0_GONPJ</name>
<sequence length="1091" mass="117632">MGPSLQGKSGDHFPMNKCSANLVAENGPQLNNRTQGGSSQGIAQMTLTAVWAKQAVSSPVSKSQSSQANSRLGPSSSSERQAVNSEVIVVDDDVDEVLIEVPAVGRVDRARSFTASPAVSKASSTAMSVASISSALQSTSGSSPVSRHIARQRTPSPTPSVKRRRIVKTQPLDPLSSPLSPLPMSLTHPQPNTAESANRSVSSTRTNSDRNTSLSALPLGSSSRRRFHTGLTDLTGSDSNLHRSFKSPPSPQSADGSPERWQEASDSIDFENSPVAVFDGDASRVHEDGVPLHDPIDDVIDLESPRLRRSDNPKKSSKGSAKDVKVVASKVSIDVDQMDDLGRPPVSPHATMNSSTAKIPTQDFNIDGIAEPWYDDEFDDENSGAGEVDRSVSSNVTRTRRHYTPRHVNPSSRPDRTPPQISSSARHNPATTRPIPSRRGSLGPNPSPSRAGPRPQPSFTIIIPTGPRTPPLPSSRKPGGPRPMPSANAVGVSIVRETAVASVTTAIVHKPTTEPPRPPPRPTSSPLASHPSKRVDNSDSDSDSSLPSPSRLLHPRKAASVAPSAPPTEENLSRRSSSRINSHSTPAAIARSSSGALGVNTFGAGVDPSVVRLRKLMEDRRKREEEEKWRGQVRAEAPLPSSDDDEPADSKTADASIDAAQLEVRFGRRKGRELGALLCETGSMRETKVMEPLRCQVPRTLTRIACDLGEQGRLVRGTVRDLLSRLMRGKGQVTAECVADVVITCSDPIAVLAGKRCLTRIARNSPGIFVGTLLIDRAIASWSVPNTWLEPPDSGDDTVESMVDRIRIEKEHVDKVWDSDDRLLPRDLALANVPGVIETVVECMVGATVNKRTLYSTSDLLRAATLALVACCDDRLALHGATMARCFARIVEELSQVQWESARFQILRRMDNLMGSDRSLQIVMMRRLGSARGKAEWIVVQAARRWALGYTGSEGVSDKVLTLGDMSTDSSEDVKSTVIDRDPVFLIHNATNYTLLRGAAEILLRALGGPAGLNDERDAARSLSKRLRHLYGRIRDSATNLEPVEAKHLILCVAHYIDSLVPSGSILGDDGSHQRSITNFFKATSSTNIVK</sequence>
<feature type="compositionally biased region" description="Low complexity" evidence="1">
    <location>
        <begin position="171"/>
        <end position="186"/>
    </location>
</feature>
<evidence type="ECO:0000313" key="2">
    <source>
        <dbReference type="EMBL" id="KXS21242.1"/>
    </source>
</evidence>
<feature type="compositionally biased region" description="Low complexity" evidence="1">
    <location>
        <begin position="196"/>
        <end position="215"/>
    </location>
</feature>
<accession>A0A139AWX0</accession>
<keyword evidence="3" id="KW-1185">Reference proteome</keyword>
<evidence type="ECO:0000256" key="1">
    <source>
        <dbReference type="SAM" id="MobiDB-lite"/>
    </source>
</evidence>
<feature type="compositionally biased region" description="Polar residues" evidence="1">
    <location>
        <begin position="419"/>
        <end position="431"/>
    </location>
</feature>
<feature type="compositionally biased region" description="Polar residues" evidence="1">
    <location>
        <begin position="28"/>
        <end position="41"/>
    </location>
</feature>
<reference evidence="2 3" key="1">
    <citation type="journal article" date="2015" name="Genome Biol. Evol.">
        <title>Phylogenomic analyses indicate that early fungi evolved digesting cell walls of algal ancestors of land plants.</title>
        <authorList>
            <person name="Chang Y."/>
            <person name="Wang S."/>
            <person name="Sekimoto S."/>
            <person name="Aerts A.L."/>
            <person name="Choi C."/>
            <person name="Clum A."/>
            <person name="LaButti K.M."/>
            <person name="Lindquist E.A."/>
            <person name="Yee Ngan C."/>
            <person name="Ohm R.A."/>
            <person name="Salamov A.A."/>
            <person name="Grigoriev I.V."/>
            <person name="Spatafora J.W."/>
            <person name="Berbee M.L."/>
        </authorList>
    </citation>
    <scope>NUCLEOTIDE SEQUENCE [LARGE SCALE GENOMIC DNA]</scope>
    <source>
        <strain evidence="2 3">JEL478</strain>
    </source>
</reference>
<feature type="compositionally biased region" description="Basic and acidic residues" evidence="1">
    <location>
        <begin position="620"/>
        <end position="630"/>
    </location>
</feature>
<feature type="region of interest" description="Disordered" evidence="1">
    <location>
        <begin position="620"/>
        <end position="656"/>
    </location>
</feature>
<feature type="compositionally biased region" description="Basic and acidic residues" evidence="1">
    <location>
        <begin position="286"/>
        <end position="296"/>
    </location>
</feature>
<feature type="compositionally biased region" description="Polar residues" evidence="1">
    <location>
        <begin position="350"/>
        <end position="364"/>
    </location>
</feature>
<feature type="region of interest" description="Disordered" evidence="1">
    <location>
        <begin position="338"/>
        <end position="488"/>
    </location>
</feature>
<organism evidence="2 3">
    <name type="scientific">Gonapodya prolifera (strain JEL478)</name>
    <name type="common">Monoblepharis prolifera</name>
    <dbReference type="NCBI Taxonomy" id="1344416"/>
    <lineage>
        <taxon>Eukaryota</taxon>
        <taxon>Fungi</taxon>
        <taxon>Fungi incertae sedis</taxon>
        <taxon>Chytridiomycota</taxon>
        <taxon>Chytridiomycota incertae sedis</taxon>
        <taxon>Monoblepharidomycetes</taxon>
        <taxon>Monoblepharidales</taxon>
        <taxon>Gonapodyaceae</taxon>
        <taxon>Gonapodya</taxon>
    </lineage>
</organism>
<dbReference type="EMBL" id="KQ965733">
    <property type="protein sequence ID" value="KXS21242.1"/>
    <property type="molecule type" value="Genomic_DNA"/>
</dbReference>
<feature type="region of interest" description="Disordered" evidence="1">
    <location>
        <begin position="56"/>
        <end position="85"/>
    </location>
</feature>